<protein>
    <submittedName>
        <fullName evidence="1">Uncharacterized protein</fullName>
    </submittedName>
</protein>
<name>A0A1V0EDX3_9CAUD</name>
<dbReference type="EMBL" id="KY555146">
    <property type="protein sequence ID" value="ARB15113.1"/>
    <property type="molecule type" value="Genomic_DNA"/>
</dbReference>
<gene>
    <name evidence="1" type="ORF">Ccr32_gp195</name>
</gene>
<proteinExistence type="predicted"/>
<evidence type="ECO:0000313" key="2">
    <source>
        <dbReference type="Proteomes" id="UP000222485"/>
    </source>
</evidence>
<reference evidence="2" key="1">
    <citation type="journal article" date="2017" name="Curr. Microbiol.">
        <title>Genomic Diversity of Type B3 Bacteriophages of Caulobacter crescentus.</title>
        <authorList>
            <person name="Ash K.T."/>
            <person name="Drake K.M."/>
            <person name="Gibbs W.S."/>
            <person name="Ely B."/>
        </authorList>
    </citation>
    <scope>NUCLEOTIDE SEQUENCE [LARGE SCALE GENOMIC DNA]</scope>
</reference>
<accession>A0A1V0EDX3</accession>
<evidence type="ECO:0000313" key="1">
    <source>
        <dbReference type="EMBL" id="ARB15113.1"/>
    </source>
</evidence>
<sequence>MYDRRVVVFHDAFGRLVRFLPELQAEFMALKDEGFFALQGGRVRHTEAGWICHILACEINPRRAFERTALRLNHRLFWRARNQETPYTGSEEAYLPHTEAILADLHHRGYIFPEPYGKTQEAWSLIR</sequence>
<dbReference type="Proteomes" id="UP000222485">
    <property type="component" value="Genome"/>
</dbReference>
<organism evidence="1 2">
    <name type="scientific">Caulobacter phage Ccr32</name>
    <dbReference type="NCBI Taxonomy" id="1959738"/>
    <lineage>
        <taxon>Viruses</taxon>
        <taxon>Duplodnaviria</taxon>
        <taxon>Heunggongvirae</taxon>
        <taxon>Uroviricota</taxon>
        <taxon>Caudoviricetes</taxon>
        <taxon>Jeanschmidtviridae</taxon>
        <taxon>Shapirovirus</taxon>
        <taxon>Shapirovirus cbk</taxon>
    </lineage>
</organism>